<evidence type="ECO:0000256" key="3">
    <source>
        <dbReference type="ARBA" id="ARBA00008895"/>
    </source>
</evidence>
<comment type="subcellular location">
    <subcellularLocation>
        <location evidence="2">Membrane</location>
        <topology evidence="2">Multi-pass membrane protein</topology>
    </subcellularLocation>
</comment>
<accession>A0A7E4V0L3</accession>
<dbReference type="GO" id="GO:0016787">
    <property type="term" value="F:hydrolase activity"/>
    <property type="evidence" value="ECO:0007669"/>
    <property type="project" value="UniProtKB-KW"/>
</dbReference>
<organism evidence="12 13">
    <name type="scientific">Panagrellus redivivus</name>
    <name type="common">Microworm</name>
    <dbReference type="NCBI Taxonomy" id="6233"/>
    <lineage>
        <taxon>Eukaryota</taxon>
        <taxon>Metazoa</taxon>
        <taxon>Ecdysozoa</taxon>
        <taxon>Nematoda</taxon>
        <taxon>Chromadorea</taxon>
        <taxon>Rhabditida</taxon>
        <taxon>Tylenchina</taxon>
        <taxon>Panagrolaimomorpha</taxon>
        <taxon>Panagrolaimoidea</taxon>
        <taxon>Panagrolaimidae</taxon>
        <taxon>Panagrellus</taxon>
    </lineage>
</organism>
<keyword evidence="6" id="KW-0378">Hydrolase</keyword>
<dbReference type="PANTHER" id="PTHR13315:SF0">
    <property type="entry name" value="METALLOPHOSPHOESTERASE 1"/>
    <property type="match status" value="1"/>
</dbReference>
<dbReference type="SUPFAM" id="SSF56300">
    <property type="entry name" value="Metallo-dependent phosphatases"/>
    <property type="match status" value="1"/>
</dbReference>
<keyword evidence="5" id="KW-0479">Metal-binding</keyword>
<reference evidence="12" key="1">
    <citation type="journal article" date="2013" name="Genetics">
        <title>The draft genome and transcriptome of Panagrellus redivivus are shaped by the harsh demands of a free-living lifestyle.</title>
        <authorList>
            <person name="Srinivasan J."/>
            <person name="Dillman A.R."/>
            <person name="Macchietto M.G."/>
            <person name="Heikkinen L."/>
            <person name="Lakso M."/>
            <person name="Fracchia K.M."/>
            <person name="Antoshechkin I."/>
            <person name="Mortazavi A."/>
            <person name="Wong G."/>
            <person name="Sternberg P.W."/>
        </authorList>
    </citation>
    <scope>NUCLEOTIDE SEQUENCE [LARGE SCALE GENOMIC DNA]</scope>
    <source>
        <strain evidence="12">MT8872</strain>
    </source>
</reference>
<sequence>MRFSLLWLFAAGNAHLTPHFRHIHPSPPPSIHADYATMRILTRIAFIFAPLVIAFVFNEFLVYHVVISGCSWPESHPTTSAVNTTRVMIVADTHLLGKWKGHWFDKMKREWQMLRAFQAAITHLSPEAVFFLGDLFDEGAFSGIKDLETYANQFDYLFSVPKGVKLFMVPGNHDIGHHYEMHPGRVDWFSQRYGMDATVSYVNLGGNHIILINSMALEQDGCRLCEDAELGIKELSKELECSLKPDCNSKLAGAYSRPVVMMHFPLFRPNDLPCNPDDDLMPEPSRSAAYKEAWDCLSNSSTNLILKALKPRAFFGGHSHYSCSRWWSAPWHMWEYTLASFSWRNNFGPSFLLVNLSPSEVNVHKCMMPNEITTFIVYALALIASVIIAAREFCLFRKGRIQGSDRGPIRLQNDQNKLLFEKAVDLRQSGSGFTYFRH</sequence>
<evidence type="ECO:0000256" key="1">
    <source>
        <dbReference type="ARBA" id="ARBA00001936"/>
    </source>
</evidence>
<proteinExistence type="inferred from homology"/>
<dbReference type="InterPro" id="IPR029052">
    <property type="entry name" value="Metallo-depent_PP-like"/>
</dbReference>
<keyword evidence="4 10" id="KW-0812">Transmembrane</keyword>
<dbReference type="WBParaSite" id="Pan_g15105.t1">
    <property type="protein sequence ID" value="Pan_g15105.t1"/>
    <property type="gene ID" value="Pan_g15105"/>
</dbReference>
<evidence type="ECO:0000256" key="10">
    <source>
        <dbReference type="SAM" id="Phobius"/>
    </source>
</evidence>
<keyword evidence="12" id="KW-1185">Reference proteome</keyword>
<dbReference type="Pfam" id="PF00149">
    <property type="entry name" value="Metallophos"/>
    <property type="match status" value="1"/>
</dbReference>
<evidence type="ECO:0000313" key="12">
    <source>
        <dbReference type="Proteomes" id="UP000492821"/>
    </source>
</evidence>
<dbReference type="InterPro" id="IPR033308">
    <property type="entry name" value="PGAP5/Cdc1/Ted1"/>
</dbReference>
<protein>
    <submittedName>
        <fullName evidence="13">Metallophos domain-containing protein</fullName>
    </submittedName>
</protein>
<evidence type="ECO:0000259" key="11">
    <source>
        <dbReference type="Pfam" id="PF00149"/>
    </source>
</evidence>
<evidence type="ECO:0000256" key="5">
    <source>
        <dbReference type="ARBA" id="ARBA00022723"/>
    </source>
</evidence>
<comment type="cofactor">
    <cofactor evidence="1">
        <name>Mn(2+)</name>
        <dbReference type="ChEBI" id="CHEBI:29035"/>
    </cofactor>
</comment>
<feature type="transmembrane region" description="Helical" evidence="10">
    <location>
        <begin position="375"/>
        <end position="396"/>
    </location>
</feature>
<evidence type="ECO:0000256" key="9">
    <source>
        <dbReference type="ARBA" id="ARBA00023211"/>
    </source>
</evidence>
<evidence type="ECO:0000256" key="4">
    <source>
        <dbReference type="ARBA" id="ARBA00022692"/>
    </source>
</evidence>
<evidence type="ECO:0000256" key="2">
    <source>
        <dbReference type="ARBA" id="ARBA00004141"/>
    </source>
</evidence>
<dbReference type="InterPro" id="IPR004843">
    <property type="entry name" value="Calcineurin-like_PHP"/>
</dbReference>
<dbReference type="Gene3D" id="3.60.21.10">
    <property type="match status" value="1"/>
</dbReference>
<dbReference type="Proteomes" id="UP000492821">
    <property type="component" value="Unassembled WGS sequence"/>
</dbReference>
<dbReference type="GO" id="GO:0016020">
    <property type="term" value="C:membrane"/>
    <property type="evidence" value="ECO:0007669"/>
    <property type="project" value="UniProtKB-SubCell"/>
</dbReference>
<comment type="similarity">
    <text evidence="3">Belongs to the metallophosphoesterase superfamily. MPPE1 family.</text>
</comment>
<dbReference type="PANTHER" id="PTHR13315">
    <property type="entry name" value="METALLO PHOSPHOESTERASE RELATED"/>
    <property type="match status" value="1"/>
</dbReference>
<dbReference type="AlphaFoldDB" id="A0A7E4V0L3"/>
<evidence type="ECO:0000256" key="8">
    <source>
        <dbReference type="ARBA" id="ARBA00023136"/>
    </source>
</evidence>
<evidence type="ECO:0000256" key="6">
    <source>
        <dbReference type="ARBA" id="ARBA00022801"/>
    </source>
</evidence>
<keyword evidence="8 10" id="KW-0472">Membrane</keyword>
<reference evidence="13" key="2">
    <citation type="submission" date="2020-10" db="UniProtKB">
        <authorList>
            <consortium name="WormBaseParasite"/>
        </authorList>
    </citation>
    <scope>IDENTIFICATION</scope>
</reference>
<keyword evidence="9" id="KW-0464">Manganese</keyword>
<name>A0A7E4V0L3_PANRE</name>
<keyword evidence="7 10" id="KW-1133">Transmembrane helix</keyword>
<dbReference type="GO" id="GO:0006506">
    <property type="term" value="P:GPI anchor biosynthetic process"/>
    <property type="evidence" value="ECO:0007669"/>
    <property type="project" value="InterPro"/>
</dbReference>
<feature type="domain" description="Calcineurin-like phosphoesterase" evidence="11">
    <location>
        <begin position="86"/>
        <end position="321"/>
    </location>
</feature>
<dbReference type="GO" id="GO:0046872">
    <property type="term" value="F:metal ion binding"/>
    <property type="evidence" value="ECO:0007669"/>
    <property type="project" value="UniProtKB-KW"/>
</dbReference>
<evidence type="ECO:0000256" key="7">
    <source>
        <dbReference type="ARBA" id="ARBA00022989"/>
    </source>
</evidence>
<evidence type="ECO:0000313" key="13">
    <source>
        <dbReference type="WBParaSite" id="Pan_g15105.t1"/>
    </source>
</evidence>